<dbReference type="CDD" id="cd00088">
    <property type="entry name" value="HPT"/>
    <property type="match status" value="1"/>
</dbReference>
<comment type="caution">
    <text evidence="19">The sequence shown here is derived from an EMBL/GenBank/DDBJ whole genome shotgun (WGS) entry which is preliminary data.</text>
</comment>
<dbReference type="InterPro" id="IPR021796">
    <property type="entry name" value="Tll0287-like_dom"/>
</dbReference>
<proteinExistence type="predicted"/>
<dbReference type="PANTHER" id="PTHR45339:SF1">
    <property type="entry name" value="HYBRID SIGNAL TRANSDUCTION HISTIDINE KINASE J"/>
    <property type="match status" value="1"/>
</dbReference>
<dbReference type="Proteomes" id="UP000503820">
    <property type="component" value="Unassembled WGS sequence"/>
</dbReference>
<feature type="domain" description="Response regulatory" evidence="17">
    <location>
        <begin position="505"/>
        <end position="624"/>
    </location>
</feature>
<dbReference type="SMART" id="SM00448">
    <property type="entry name" value="REC"/>
    <property type="match status" value="1"/>
</dbReference>
<dbReference type="SUPFAM" id="SSF47226">
    <property type="entry name" value="Histidine-containing phosphotransfer domain, HPT domain"/>
    <property type="match status" value="1"/>
</dbReference>
<keyword evidence="5 13" id="KW-0597">Phosphoprotein</keyword>
<sequence>MLAALFTWSAISEKKHVNDVALRQARAFFQQIVSTREWNAEHGGVYVMVANNVMPNPYLIDKDRDITTVSGQTLTKINPAYMTRRISEILSDSTGVSFHITSLNPLRPNNAPDLWEKKALLGFENGEPEQFQLVDEAEKQEYFRYMAPLVATENCLPCHSELKGKSGGIRGGISVTIAAAPLLRLGQDNINRIGMGYLLIGIVGFFGIGASTLQILRKREQAEAANRMKSMFLANMSHDMRTPLTGIIGMAELLRKDARNDQHKEYTAQLQLSAETLLDIVNDITDFSRLESGRMELAANTFSLSRLLESALGVVQFSCDRKGIRLSATIDSDVPDVLQGDGFRLRQMLGNLLGNAVKFTDSGEISVHVSLCRNPQIQHALSVEPPQRSDECMLSFSVRDTGVGIQPSQQAAIFESFTQGSEALSRGQAGTGLGLAITRQLVEMMGGTIHVQSQPGTGSTFTFTARFDLPQDLRVAARAIAAARATPAPASGTDATPHLLLRPLRILAADDNPLNRTYLKEVLSGMGHSVELAENGKEALALLRDSQFDVVLMDVQMPVMDGLEATGRIRSGKETGIPADIPVVAVTAFSVDGDRERFLNAGMNAYISKPMTGDALKAILTDLFGRPGEATPKALQNCGETIGSAPSRKTARKMPHDNVPESAHTEQQSPGPMEPAAMPNEPNKHEPSNDDPDTAKAAKVMPPKSESLRASMASADTVADKPASPSAPALQNKSFSSMFNAQSALAAMGGNSNLLLRLCRAFMEEVPARCTELASAVEARDWRQAARLAHAVKNSAAMLAAQPLHDAAKRLEILCVTHPDAASNAKNAAFPLPPSAVPVTARNIDLQLKVILELLPPTIAQLSAHADAIQD</sequence>
<keyword evidence="19" id="KW-0808">Transferase</keyword>
<evidence type="ECO:0000256" key="10">
    <source>
        <dbReference type="ARBA" id="ARBA00023012"/>
    </source>
</evidence>
<evidence type="ECO:0000256" key="1">
    <source>
        <dbReference type="ARBA" id="ARBA00000085"/>
    </source>
</evidence>
<evidence type="ECO:0000256" key="11">
    <source>
        <dbReference type="ARBA" id="ARBA00023136"/>
    </source>
</evidence>
<feature type="domain" description="HPt" evidence="18">
    <location>
        <begin position="751"/>
        <end position="869"/>
    </location>
</feature>
<dbReference type="CDD" id="cd17546">
    <property type="entry name" value="REC_hyHK_CKI1_RcsC-like"/>
    <property type="match status" value="1"/>
</dbReference>
<dbReference type="Pfam" id="PF00512">
    <property type="entry name" value="HisKA"/>
    <property type="match status" value="1"/>
</dbReference>
<dbReference type="PROSITE" id="PS50110">
    <property type="entry name" value="RESPONSE_REGULATORY"/>
    <property type="match status" value="1"/>
</dbReference>
<feature type="compositionally biased region" description="Basic and acidic residues" evidence="14">
    <location>
        <begin position="682"/>
        <end position="696"/>
    </location>
</feature>
<evidence type="ECO:0000256" key="12">
    <source>
        <dbReference type="PROSITE-ProRule" id="PRU00110"/>
    </source>
</evidence>
<dbReference type="InterPro" id="IPR003661">
    <property type="entry name" value="HisK_dim/P_dom"/>
</dbReference>
<organism evidence="19 20">
    <name type="scientific">Desulfovibrio psychrotolerans</name>
    <dbReference type="NCBI Taxonomy" id="415242"/>
    <lineage>
        <taxon>Bacteria</taxon>
        <taxon>Pseudomonadati</taxon>
        <taxon>Thermodesulfobacteriota</taxon>
        <taxon>Desulfovibrionia</taxon>
        <taxon>Desulfovibrionales</taxon>
        <taxon>Desulfovibrionaceae</taxon>
        <taxon>Desulfovibrio</taxon>
    </lineage>
</organism>
<keyword evidence="4" id="KW-1003">Cell membrane</keyword>
<dbReference type="GO" id="GO:0000155">
    <property type="term" value="F:phosphorelay sensor kinase activity"/>
    <property type="evidence" value="ECO:0007669"/>
    <property type="project" value="InterPro"/>
</dbReference>
<feature type="modified residue" description="Phosphohistidine" evidence="12">
    <location>
        <position position="790"/>
    </location>
</feature>
<evidence type="ECO:0000256" key="4">
    <source>
        <dbReference type="ARBA" id="ARBA00022475"/>
    </source>
</evidence>
<dbReference type="SUPFAM" id="SSF52172">
    <property type="entry name" value="CheY-like"/>
    <property type="match status" value="1"/>
</dbReference>
<dbReference type="Gene3D" id="3.40.50.2300">
    <property type="match status" value="1"/>
</dbReference>
<keyword evidence="10" id="KW-0902">Two-component regulatory system</keyword>
<name>A0A7J0BPH6_9BACT</name>
<evidence type="ECO:0000256" key="2">
    <source>
        <dbReference type="ARBA" id="ARBA00004651"/>
    </source>
</evidence>
<dbReference type="SUPFAM" id="SSF47384">
    <property type="entry name" value="Homodimeric domain of signal transducing histidine kinase"/>
    <property type="match status" value="1"/>
</dbReference>
<evidence type="ECO:0000256" key="5">
    <source>
        <dbReference type="ARBA" id="ARBA00022553"/>
    </source>
</evidence>
<evidence type="ECO:0000313" key="20">
    <source>
        <dbReference type="Proteomes" id="UP000503820"/>
    </source>
</evidence>
<dbReference type="InterPro" id="IPR036641">
    <property type="entry name" value="HPT_dom_sf"/>
</dbReference>
<dbReference type="GO" id="GO:0005886">
    <property type="term" value="C:plasma membrane"/>
    <property type="evidence" value="ECO:0007669"/>
    <property type="project" value="UniProtKB-SubCell"/>
</dbReference>
<dbReference type="GO" id="GO:0005524">
    <property type="term" value="F:ATP binding"/>
    <property type="evidence" value="ECO:0007669"/>
    <property type="project" value="UniProtKB-KW"/>
</dbReference>
<protein>
    <recommendedName>
        <fullName evidence="3">histidine kinase</fullName>
        <ecNumber evidence="3">2.7.13.3</ecNumber>
    </recommendedName>
</protein>
<dbReference type="InterPro" id="IPR004358">
    <property type="entry name" value="Sig_transdc_His_kin-like_C"/>
</dbReference>
<dbReference type="CDD" id="cd00082">
    <property type="entry name" value="HisKA"/>
    <property type="match status" value="1"/>
</dbReference>
<feature type="region of interest" description="Disordered" evidence="14">
    <location>
        <begin position="631"/>
        <end position="730"/>
    </location>
</feature>
<keyword evidence="9 15" id="KW-1133">Transmembrane helix</keyword>
<dbReference type="SMART" id="SM00387">
    <property type="entry name" value="HATPase_c"/>
    <property type="match status" value="1"/>
</dbReference>
<dbReference type="PRINTS" id="PR00344">
    <property type="entry name" value="BCTRLSENSOR"/>
</dbReference>
<evidence type="ECO:0000256" key="7">
    <source>
        <dbReference type="ARBA" id="ARBA00022741"/>
    </source>
</evidence>
<keyword evidence="20" id="KW-1185">Reference proteome</keyword>
<dbReference type="InterPro" id="IPR008207">
    <property type="entry name" value="Sig_transdc_His_kin_Hpt_dom"/>
</dbReference>
<evidence type="ECO:0000256" key="6">
    <source>
        <dbReference type="ARBA" id="ARBA00022692"/>
    </source>
</evidence>
<dbReference type="PANTHER" id="PTHR45339">
    <property type="entry name" value="HYBRID SIGNAL TRANSDUCTION HISTIDINE KINASE J"/>
    <property type="match status" value="1"/>
</dbReference>
<dbReference type="Gene3D" id="3.30.565.10">
    <property type="entry name" value="Histidine kinase-like ATPase, C-terminal domain"/>
    <property type="match status" value="1"/>
</dbReference>
<dbReference type="SUPFAM" id="SSF55874">
    <property type="entry name" value="ATPase domain of HSP90 chaperone/DNA topoisomerase II/histidine kinase"/>
    <property type="match status" value="1"/>
</dbReference>
<keyword evidence="11 15" id="KW-0472">Membrane</keyword>
<gene>
    <name evidence="19" type="ORF">DSM19430T_02020</name>
</gene>
<evidence type="ECO:0000313" key="19">
    <source>
        <dbReference type="EMBL" id="GFM35518.1"/>
    </source>
</evidence>
<dbReference type="Pfam" id="PF00072">
    <property type="entry name" value="Response_reg"/>
    <property type="match status" value="1"/>
</dbReference>
<dbReference type="EMBL" id="BLVP01000001">
    <property type="protein sequence ID" value="GFM35518.1"/>
    <property type="molecule type" value="Genomic_DNA"/>
</dbReference>
<dbReference type="CDD" id="cd16922">
    <property type="entry name" value="HATPase_EvgS-ArcB-TorS-like"/>
    <property type="match status" value="1"/>
</dbReference>
<dbReference type="InterPro" id="IPR036890">
    <property type="entry name" value="HATPase_C_sf"/>
</dbReference>
<evidence type="ECO:0000259" key="18">
    <source>
        <dbReference type="PROSITE" id="PS50894"/>
    </source>
</evidence>
<evidence type="ECO:0000259" key="17">
    <source>
        <dbReference type="PROSITE" id="PS50110"/>
    </source>
</evidence>
<dbReference type="PROSITE" id="PS50109">
    <property type="entry name" value="HIS_KIN"/>
    <property type="match status" value="1"/>
</dbReference>
<dbReference type="FunFam" id="3.30.565.10:FF:000010">
    <property type="entry name" value="Sensor histidine kinase RcsC"/>
    <property type="match status" value="1"/>
</dbReference>
<keyword evidence="19" id="KW-0418">Kinase</keyword>
<dbReference type="InterPro" id="IPR011006">
    <property type="entry name" value="CheY-like_superfamily"/>
</dbReference>
<comment type="catalytic activity">
    <reaction evidence="1">
        <text>ATP + protein L-histidine = ADP + protein N-phospho-L-histidine.</text>
        <dbReference type="EC" id="2.7.13.3"/>
    </reaction>
</comment>
<dbReference type="InterPro" id="IPR005467">
    <property type="entry name" value="His_kinase_dom"/>
</dbReference>
<evidence type="ECO:0000256" key="9">
    <source>
        <dbReference type="ARBA" id="ARBA00022989"/>
    </source>
</evidence>
<reference evidence="19 20" key="1">
    <citation type="submission" date="2020-05" db="EMBL/GenBank/DDBJ databases">
        <title>Draft genome sequence of Desulfovibrio psychrotolerans JS1T.</title>
        <authorList>
            <person name="Ueno A."/>
            <person name="Tamazawa S."/>
            <person name="Tamamura S."/>
            <person name="Murakami T."/>
            <person name="Kiyama T."/>
            <person name="Inomata H."/>
            <person name="Amano Y."/>
            <person name="Miyakawa K."/>
            <person name="Tamaki H."/>
            <person name="Naganuma T."/>
            <person name="Kaneko K."/>
        </authorList>
    </citation>
    <scope>NUCLEOTIDE SEQUENCE [LARGE SCALE GENOMIC DNA]</scope>
    <source>
        <strain evidence="19 20">JS1</strain>
    </source>
</reference>
<evidence type="ECO:0000256" key="13">
    <source>
        <dbReference type="PROSITE-ProRule" id="PRU00169"/>
    </source>
</evidence>
<dbReference type="InterPro" id="IPR003594">
    <property type="entry name" value="HATPase_dom"/>
</dbReference>
<accession>A0A7J0BPH6</accession>
<dbReference type="InterPro" id="IPR036097">
    <property type="entry name" value="HisK_dim/P_sf"/>
</dbReference>
<dbReference type="Gene3D" id="1.10.287.130">
    <property type="match status" value="1"/>
</dbReference>
<feature type="modified residue" description="4-aspartylphosphate" evidence="13">
    <location>
        <position position="554"/>
    </location>
</feature>
<dbReference type="Pfam" id="PF02518">
    <property type="entry name" value="HATPase_c"/>
    <property type="match status" value="1"/>
</dbReference>
<keyword evidence="8" id="KW-0067">ATP-binding</keyword>
<dbReference type="InterPro" id="IPR001789">
    <property type="entry name" value="Sig_transdc_resp-reg_receiver"/>
</dbReference>
<dbReference type="PROSITE" id="PS50894">
    <property type="entry name" value="HPT"/>
    <property type="match status" value="1"/>
</dbReference>
<keyword evidence="7" id="KW-0547">Nucleotide-binding</keyword>
<dbReference type="Pfam" id="PF11845">
    <property type="entry name" value="Tll0287-like"/>
    <property type="match status" value="1"/>
</dbReference>
<dbReference type="Pfam" id="PF01627">
    <property type="entry name" value="Hpt"/>
    <property type="match status" value="1"/>
</dbReference>
<evidence type="ECO:0000259" key="16">
    <source>
        <dbReference type="PROSITE" id="PS50109"/>
    </source>
</evidence>
<evidence type="ECO:0000256" key="8">
    <source>
        <dbReference type="ARBA" id="ARBA00022840"/>
    </source>
</evidence>
<dbReference type="AlphaFoldDB" id="A0A7J0BPH6"/>
<dbReference type="SMART" id="SM00388">
    <property type="entry name" value="HisKA"/>
    <property type="match status" value="1"/>
</dbReference>
<feature type="domain" description="Histidine kinase" evidence="16">
    <location>
        <begin position="235"/>
        <end position="469"/>
    </location>
</feature>
<dbReference type="EC" id="2.7.13.3" evidence="3"/>
<keyword evidence="6 15" id="KW-0812">Transmembrane</keyword>
<evidence type="ECO:0000256" key="14">
    <source>
        <dbReference type="SAM" id="MobiDB-lite"/>
    </source>
</evidence>
<comment type="subcellular location">
    <subcellularLocation>
        <location evidence="2">Cell membrane</location>
        <topology evidence="2">Multi-pass membrane protein</topology>
    </subcellularLocation>
</comment>
<feature type="transmembrane region" description="Helical" evidence="15">
    <location>
        <begin position="194"/>
        <end position="216"/>
    </location>
</feature>
<evidence type="ECO:0000256" key="3">
    <source>
        <dbReference type="ARBA" id="ARBA00012438"/>
    </source>
</evidence>
<dbReference type="Gene3D" id="1.20.120.160">
    <property type="entry name" value="HPT domain"/>
    <property type="match status" value="1"/>
</dbReference>
<evidence type="ECO:0000256" key="15">
    <source>
        <dbReference type="SAM" id="Phobius"/>
    </source>
</evidence>